<proteinExistence type="inferred from homology"/>
<accession>A0A8J1TP68</accession>
<evidence type="ECO:0000313" key="8">
    <source>
        <dbReference type="Proteomes" id="UP000749559"/>
    </source>
</evidence>
<keyword evidence="5" id="KW-1133">Transmembrane helix</keyword>
<evidence type="ECO:0000256" key="3">
    <source>
        <dbReference type="ARBA" id="ARBA00022448"/>
    </source>
</evidence>
<gene>
    <name evidence="7" type="ORF">OFUS_LOCUS26253</name>
</gene>
<evidence type="ECO:0000313" key="7">
    <source>
        <dbReference type="EMBL" id="CAH1802586.1"/>
    </source>
</evidence>
<dbReference type="InterPro" id="IPR001898">
    <property type="entry name" value="SLC13A/DASS"/>
</dbReference>
<feature type="non-terminal residue" evidence="7">
    <location>
        <position position="1"/>
    </location>
</feature>
<dbReference type="GO" id="GO:0015141">
    <property type="term" value="F:succinate transmembrane transporter activity"/>
    <property type="evidence" value="ECO:0007669"/>
    <property type="project" value="UniProtKB-ARBA"/>
</dbReference>
<reference evidence="7" key="1">
    <citation type="submission" date="2022-03" db="EMBL/GenBank/DDBJ databases">
        <authorList>
            <person name="Martin C."/>
        </authorList>
    </citation>
    <scope>NUCLEOTIDE SEQUENCE</scope>
</reference>
<evidence type="ECO:0000256" key="6">
    <source>
        <dbReference type="ARBA" id="ARBA00023136"/>
    </source>
</evidence>
<dbReference type="AlphaFoldDB" id="A0A8J1TP68"/>
<keyword evidence="6" id="KW-0472">Membrane</keyword>
<dbReference type="InterPro" id="IPR031312">
    <property type="entry name" value="Na/sul_symport_CS"/>
</dbReference>
<keyword evidence="8" id="KW-1185">Reference proteome</keyword>
<keyword evidence="4" id="KW-0812">Transmembrane</keyword>
<organism evidence="7 8">
    <name type="scientific">Owenia fusiformis</name>
    <name type="common">Polychaete worm</name>
    <dbReference type="NCBI Taxonomy" id="6347"/>
    <lineage>
        <taxon>Eukaryota</taxon>
        <taxon>Metazoa</taxon>
        <taxon>Spiralia</taxon>
        <taxon>Lophotrochozoa</taxon>
        <taxon>Annelida</taxon>
        <taxon>Polychaeta</taxon>
        <taxon>Sedentaria</taxon>
        <taxon>Canalipalpata</taxon>
        <taxon>Sabellida</taxon>
        <taxon>Oweniida</taxon>
        <taxon>Oweniidae</taxon>
        <taxon>Owenia</taxon>
    </lineage>
</organism>
<dbReference type="OrthoDB" id="6493944at2759"/>
<dbReference type="EMBL" id="CAIIXF020000012">
    <property type="protein sequence ID" value="CAH1802586.1"/>
    <property type="molecule type" value="Genomic_DNA"/>
</dbReference>
<name>A0A8J1TP68_OWEFU</name>
<dbReference type="CDD" id="cd01115">
    <property type="entry name" value="SLC13_permease"/>
    <property type="match status" value="1"/>
</dbReference>
<dbReference type="Pfam" id="PF00939">
    <property type="entry name" value="Na_sulph_symp"/>
    <property type="match status" value="1"/>
</dbReference>
<dbReference type="PANTHER" id="PTHR10283">
    <property type="entry name" value="SOLUTE CARRIER FAMILY 13 MEMBER"/>
    <property type="match status" value="1"/>
</dbReference>
<keyword evidence="3" id="KW-0813">Transport</keyword>
<evidence type="ECO:0000256" key="5">
    <source>
        <dbReference type="ARBA" id="ARBA00022989"/>
    </source>
</evidence>
<comment type="subcellular location">
    <subcellularLocation>
        <location evidence="1">Membrane</location>
        <topology evidence="1">Multi-pass membrane protein</topology>
    </subcellularLocation>
</comment>
<protein>
    <submittedName>
        <fullName evidence="7">Uncharacterized protein</fullName>
    </submittedName>
</protein>
<evidence type="ECO:0000256" key="1">
    <source>
        <dbReference type="ARBA" id="ARBA00004141"/>
    </source>
</evidence>
<sequence>MGCRGFWRQIWMFRNMFIIILTPIVLLPLPVVLQDRAASCAYAIIIMAIYWVFEVLPMAVTALLPLVIMPPLGVLGAKDLAVNYLKDTNFLFVGGLLVAVAVERWNLHKRIALRVLLLVGAKPKWLMFGFMTVTAFLSMWISNTATTAMMVPIVQAVLLQLNEGQDDDVEGSGELDNELEGTTNIAYIADERKSTSSSYYEDKVNGIDASVTVAQGVPAKVETNHKVPYTNTAQEVFEDEQADKKKDELDGRGKYGSIGKDAIDLELKEIEFTDSVNTVTAKQSKEEAQNYQKVCKGLTMCICYAANIGGMATLTGTGPNLVLSGQAGTLFGDEAGINFSSWFIFAFPTMIICLFIAWVWLQLLFLGWREMFGCCLRRNDPNANAKEKRVKKVIRQTYDEMGPMSFAEIGVLCHFILLALLWLTRNPQFIDGWGSLFPKGFVTDASTGITVAVLLFIFPSKKPTFLCCKPKNDPNAPRPVPALLDWATVQEKFPWNIILILGGSFALAAACKESGLSAWLGGQMEGLKDVPTVVFVLLLCVIVATFTEVTSNTAAASIFLPILAELGVSINVHPLLFMIPATLACSFAFMLPVATPPNAIVFTYGHLRIIDMVKTGIAMNIFCVLIVTFSITTYGTAFFKLDTFPDWAMRDPVANTTIM</sequence>
<comment type="similarity">
    <text evidence="2">Belongs to the SLC13A/DASS transporter (TC 2.A.47) family. NADC subfamily.</text>
</comment>
<dbReference type="PROSITE" id="PS01271">
    <property type="entry name" value="NA_SULFATE"/>
    <property type="match status" value="1"/>
</dbReference>
<dbReference type="PANTHER" id="PTHR10283:SF82">
    <property type="entry name" value="SOLUTE CARRIER FAMILY 13 MEMBER 2"/>
    <property type="match status" value="1"/>
</dbReference>
<evidence type="ECO:0000256" key="4">
    <source>
        <dbReference type="ARBA" id="ARBA00022692"/>
    </source>
</evidence>
<comment type="caution">
    <text evidence="7">The sequence shown here is derived from an EMBL/GenBank/DDBJ whole genome shotgun (WGS) entry which is preliminary data.</text>
</comment>
<evidence type="ECO:0000256" key="2">
    <source>
        <dbReference type="ARBA" id="ARBA00006772"/>
    </source>
</evidence>
<dbReference type="GO" id="GO:0005886">
    <property type="term" value="C:plasma membrane"/>
    <property type="evidence" value="ECO:0007669"/>
    <property type="project" value="TreeGrafter"/>
</dbReference>
<dbReference type="Proteomes" id="UP000749559">
    <property type="component" value="Unassembled WGS sequence"/>
</dbReference>